<organism evidence="1 2">
    <name type="scientific">Adhaeribacter rhizoryzae</name>
    <dbReference type="NCBI Taxonomy" id="2607907"/>
    <lineage>
        <taxon>Bacteria</taxon>
        <taxon>Pseudomonadati</taxon>
        <taxon>Bacteroidota</taxon>
        <taxon>Cytophagia</taxon>
        <taxon>Cytophagales</taxon>
        <taxon>Hymenobacteraceae</taxon>
        <taxon>Adhaeribacter</taxon>
    </lineage>
</organism>
<gene>
    <name evidence="1" type="ORF">F0145_21130</name>
</gene>
<dbReference type="RefSeq" id="WP_150091713.1">
    <property type="nucleotide sequence ID" value="NZ_VWSF01000022.1"/>
</dbReference>
<dbReference type="Proteomes" id="UP000323426">
    <property type="component" value="Unassembled WGS sequence"/>
</dbReference>
<dbReference type="SUPFAM" id="SSF51182">
    <property type="entry name" value="RmlC-like cupins"/>
    <property type="match status" value="1"/>
</dbReference>
<dbReference type="EMBL" id="VWSF01000022">
    <property type="protein sequence ID" value="KAA5541308.1"/>
    <property type="molecule type" value="Genomic_DNA"/>
</dbReference>
<name>A0A5M6D1C8_9BACT</name>
<accession>A0A5M6D1C8</accession>
<dbReference type="AlphaFoldDB" id="A0A5M6D1C8"/>
<keyword evidence="2" id="KW-1185">Reference proteome</keyword>
<dbReference type="InterPro" id="IPR011051">
    <property type="entry name" value="RmlC_Cupin_sf"/>
</dbReference>
<evidence type="ECO:0000313" key="1">
    <source>
        <dbReference type="EMBL" id="KAA5541308.1"/>
    </source>
</evidence>
<proteinExistence type="predicted"/>
<sequence>MKRRTFVKNGLVVCATPLVPFFIQNSWGKPLPDQQPQKPAWLVKLVHLNDERIKNHQKIQITDKNNPAYGGIPDGNEIVHVHAVTGFLQAGMCGLVSKESEYFNSKTLTAQLVLAANYLRKLQHADGTIDLFSTNFHSTPDLAFIVKWLTPGYRLLQRSSVPNKKTLLQPLTEFLQKAGKALTVGGIHTPNHRWVICSALAGLYTIWPEPAYRQRAETWLNEKIDMDADGQYEEKSSYIYSSLSDRVLLATARGFKKPELLEYVRKNLEMTLYYIHPNGEIVTEASGRQDKAIIGTLENYYYPCRYMAIHDRNGRFAAVCRLIEETAFPKTVGFLYYFLEDPTLWQELPPSAPLPTNYVKAFRPSGLLRIRRENYDASILLNNPVFFTMHKQNAVLQGIRLASAFFGKGQFTATNYREENGAYLLESNLEGPYYQPFPAAKIPGDGDWAKMPREQRAQSEVQKLKTSVAIREIEKGFELEIDIQGTDQVPLALELIFRPGGQFTGVQAHSDLPEVYFLKEGQGRYTLNGNHITFGPGNYQHKWVDIRGALPRTNAPTVFITGFTPFNRKIQLT</sequence>
<protein>
    <recommendedName>
        <fullName evidence="3">Heparinase</fullName>
    </recommendedName>
</protein>
<reference evidence="1 2" key="1">
    <citation type="submission" date="2019-09" db="EMBL/GenBank/DDBJ databases">
        <title>Genome sequence and assembly of Adhaeribacter sp.</title>
        <authorList>
            <person name="Chhetri G."/>
        </authorList>
    </citation>
    <scope>NUCLEOTIDE SEQUENCE [LARGE SCALE GENOMIC DNA]</scope>
    <source>
        <strain evidence="1 2">DK36</strain>
    </source>
</reference>
<evidence type="ECO:0000313" key="2">
    <source>
        <dbReference type="Proteomes" id="UP000323426"/>
    </source>
</evidence>
<comment type="caution">
    <text evidence="1">The sequence shown here is derived from an EMBL/GenBank/DDBJ whole genome shotgun (WGS) entry which is preliminary data.</text>
</comment>
<evidence type="ECO:0008006" key="3">
    <source>
        <dbReference type="Google" id="ProtNLM"/>
    </source>
</evidence>